<evidence type="ECO:0000256" key="3">
    <source>
        <dbReference type="ARBA" id="ARBA00022764"/>
    </source>
</evidence>
<dbReference type="InterPro" id="IPR018389">
    <property type="entry name" value="DctP_fam"/>
</dbReference>
<keyword evidence="3" id="KW-0574">Periplasm</keyword>
<dbReference type="Gene3D" id="3.40.190.170">
    <property type="entry name" value="Bacterial extracellular solute-binding protein, family 7"/>
    <property type="match status" value="1"/>
</dbReference>
<gene>
    <name evidence="5" type="ORF">BDD41_3770</name>
</gene>
<dbReference type="GO" id="GO:0042597">
    <property type="term" value="C:periplasmic space"/>
    <property type="evidence" value="ECO:0007669"/>
    <property type="project" value="UniProtKB-SubCell"/>
</dbReference>
<reference evidence="5 6" key="1">
    <citation type="submission" date="2018-08" db="EMBL/GenBank/DDBJ databases">
        <title>Genomic Encyclopedia of Archaeal and Bacterial Type Strains, Phase II (KMG-II): from individual species to whole genera.</title>
        <authorList>
            <person name="Goeker M."/>
        </authorList>
    </citation>
    <scope>NUCLEOTIDE SEQUENCE [LARGE SCALE GENOMIC DNA]</scope>
    <source>
        <strain evidence="5 6">DSM 17099</strain>
    </source>
</reference>
<feature type="chain" id="PRO_5017745784" evidence="4">
    <location>
        <begin position="37"/>
        <end position="353"/>
    </location>
</feature>
<comment type="subcellular location">
    <subcellularLocation>
        <location evidence="1">Periplasm</location>
    </subcellularLocation>
</comment>
<dbReference type="NCBIfam" id="NF037995">
    <property type="entry name" value="TRAP_S1"/>
    <property type="match status" value="1"/>
</dbReference>
<dbReference type="GO" id="GO:0055085">
    <property type="term" value="P:transmembrane transport"/>
    <property type="evidence" value="ECO:0007669"/>
    <property type="project" value="InterPro"/>
</dbReference>
<feature type="signal peptide" evidence="4">
    <location>
        <begin position="1"/>
        <end position="36"/>
    </location>
</feature>
<dbReference type="EMBL" id="QTUJ01000003">
    <property type="protein sequence ID" value="REF68701.1"/>
    <property type="molecule type" value="Genomic_DNA"/>
</dbReference>
<evidence type="ECO:0000313" key="6">
    <source>
        <dbReference type="Proteomes" id="UP000256941"/>
    </source>
</evidence>
<proteinExistence type="predicted"/>
<evidence type="ECO:0000256" key="2">
    <source>
        <dbReference type="ARBA" id="ARBA00022729"/>
    </source>
</evidence>
<comment type="caution">
    <text evidence="5">The sequence shown here is derived from an EMBL/GenBank/DDBJ whole genome shotgun (WGS) entry which is preliminary data.</text>
</comment>
<dbReference type="InterPro" id="IPR038404">
    <property type="entry name" value="TRAP_DctP_sf"/>
</dbReference>
<name>A0A3D9XGE6_PARVE</name>
<keyword evidence="2 4" id="KW-0732">Signal</keyword>
<dbReference type="Proteomes" id="UP000256941">
    <property type="component" value="Unassembled WGS sequence"/>
</dbReference>
<dbReference type="PANTHER" id="PTHR33376">
    <property type="match status" value="1"/>
</dbReference>
<evidence type="ECO:0000256" key="1">
    <source>
        <dbReference type="ARBA" id="ARBA00004418"/>
    </source>
</evidence>
<organism evidence="5 6">
    <name type="scientific">Paracoccus versutus</name>
    <name type="common">Thiobacillus versutus</name>
    <dbReference type="NCBI Taxonomy" id="34007"/>
    <lineage>
        <taxon>Bacteria</taxon>
        <taxon>Pseudomonadati</taxon>
        <taxon>Pseudomonadota</taxon>
        <taxon>Alphaproteobacteria</taxon>
        <taxon>Rhodobacterales</taxon>
        <taxon>Paracoccaceae</taxon>
        <taxon>Paracoccus</taxon>
    </lineage>
</organism>
<dbReference type="PANTHER" id="PTHR33376:SF15">
    <property type="entry name" value="BLL6794 PROTEIN"/>
    <property type="match status" value="1"/>
</dbReference>
<protein>
    <submittedName>
        <fullName evidence="5">TRAP-type C4-dicarboxylate transport system substrate-binding protein</fullName>
    </submittedName>
</protein>
<sequence>MLPRSCGGRMEDQLMMRKLIATTALGVLACTAPAMAQEEMTLKLAHIAPATHYLWEQGAKPFTEAVTESTGGRVRFDVYPAGQLGKDYISILNSGIADVVFFVANYAPDKFPLTSVVELPSPYKTSCEATARFWDLAQDGGLLNEQEYKPQGIHVLFVSSLRPYTVMTTGKQVTGLGDVAGLKLRANGAAMDKAVRALGGVPVRVPSPEAYDALTRGTVDGGVYSYLSLPEFKLDQVFHHAVDGVQIGSPGIVFAMSERGWERLPEDVKAAMTEAALPAQEGLCAWQDAEETKVRDRLVAEQGFTVNTLSAEEAAQWNERLATVASVWLDELKAVGKDGEALLQAYMGDPATN</sequence>
<dbReference type="RefSeq" id="WP_116222647.1">
    <property type="nucleotide sequence ID" value="NZ_CP038197.1"/>
</dbReference>
<accession>A0A3D9XGE6</accession>
<evidence type="ECO:0000313" key="5">
    <source>
        <dbReference type="EMBL" id="REF68701.1"/>
    </source>
</evidence>
<dbReference type="PROSITE" id="PS51257">
    <property type="entry name" value="PROKAR_LIPOPROTEIN"/>
    <property type="match status" value="1"/>
</dbReference>
<dbReference type="Pfam" id="PF03480">
    <property type="entry name" value="DctP"/>
    <property type="match status" value="1"/>
</dbReference>
<dbReference type="AlphaFoldDB" id="A0A3D9XGE6"/>
<dbReference type="CDD" id="cd13601">
    <property type="entry name" value="PBP2_TRAP_DctP1_3_4_like"/>
    <property type="match status" value="1"/>
</dbReference>
<evidence type="ECO:0000256" key="4">
    <source>
        <dbReference type="SAM" id="SignalP"/>
    </source>
</evidence>